<name>A0ACB7V3V2_DIOAL</name>
<organism evidence="1 2">
    <name type="scientific">Dioscorea alata</name>
    <name type="common">Purple yam</name>
    <dbReference type="NCBI Taxonomy" id="55571"/>
    <lineage>
        <taxon>Eukaryota</taxon>
        <taxon>Viridiplantae</taxon>
        <taxon>Streptophyta</taxon>
        <taxon>Embryophyta</taxon>
        <taxon>Tracheophyta</taxon>
        <taxon>Spermatophyta</taxon>
        <taxon>Magnoliopsida</taxon>
        <taxon>Liliopsida</taxon>
        <taxon>Dioscoreales</taxon>
        <taxon>Dioscoreaceae</taxon>
        <taxon>Dioscorea</taxon>
    </lineage>
</organism>
<keyword evidence="2" id="KW-1185">Reference proteome</keyword>
<accession>A0ACB7V3V2</accession>
<evidence type="ECO:0000313" key="1">
    <source>
        <dbReference type="EMBL" id="KAH7667777.1"/>
    </source>
</evidence>
<protein>
    <submittedName>
        <fullName evidence="1">Uncharacterized protein</fullName>
    </submittedName>
</protein>
<comment type="caution">
    <text evidence="1">The sequence shown here is derived from an EMBL/GenBank/DDBJ whole genome shotgun (WGS) entry which is preliminary data.</text>
</comment>
<dbReference type="Proteomes" id="UP000827976">
    <property type="component" value="Chromosome 12"/>
</dbReference>
<gene>
    <name evidence="1" type="ORF">IHE45_12G081800</name>
</gene>
<reference evidence="2" key="1">
    <citation type="journal article" date="2022" name="Nat. Commun.">
        <title>Chromosome evolution and the genetic basis of agronomically important traits in greater yam.</title>
        <authorList>
            <person name="Bredeson J.V."/>
            <person name="Lyons J.B."/>
            <person name="Oniyinde I.O."/>
            <person name="Okereke N.R."/>
            <person name="Kolade O."/>
            <person name="Nnabue I."/>
            <person name="Nwadili C.O."/>
            <person name="Hribova E."/>
            <person name="Parker M."/>
            <person name="Nwogha J."/>
            <person name="Shu S."/>
            <person name="Carlson J."/>
            <person name="Kariba R."/>
            <person name="Muthemba S."/>
            <person name="Knop K."/>
            <person name="Barton G.J."/>
            <person name="Sherwood A.V."/>
            <person name="Lopez-Montes A."/>
            <person name="Asiedu R."/>
            <person name="Jamnadass R."/>
            <person name="Muchugi A."/>
            <person name="Goodstein D."/>
            <person name="Egesi C.N."/>
            <person name="Featherston J."/>
            <person name="Asfaw A."/>
            <person name="Simpson G.G."/>
            <person name="Dolezel J."/>
            <person name="Hendre P.S."/>
            <person name="Van Deynze A."/>
            <person name="Kumar P.L."/>
            <person name="Obidiegwu J.E."/>
            <person name="Bhattacharjee R."/>
            <person name="Rokhsar D.S."/>
        </authorList>
    </citation>
    <scope>NUCLEOTIDE SEQUENCE [LARGE SCALE GENOMIC DNA]</scope>
    <source>
        <strain evidence="2">cv. TDa95/00328</strain>
    </source>
</reference>
<dbReference type="EMBL" id="CM037022">
    <property type="protein sequence ID" value="KAH7667777.1"/>
    <property type="molecule type" value="Genomic_DNA"/>
</dbReference>
<sequence>MAEKTMALKLLIDTERNRVLFADAGKEVVDFIFGLLALPLGSIVKVLGQDQMIGSIGSIYSSLTTLDSSYMHLGLKKDILLNPNLQSHCQNNVFLLPAPAPAKVDTYYSCSCSKYGSEVYGISCPSCKRIIGNETRLLHESEQVLKRNEVGGYVKDMVTYTLMDDLSVMPMSSISIITLLNKFSIKDLNVVKEQTVEVGMKEAVEMLKASLDSKTVLTDVFLTSRV</sequence>
<evidence type="ECO:0000313" key="2">
    <source>
        <dbReference type="Proteomes" id="UP000827976"/>
    </source>
</evidence>
<proteinExistence type="predicted"/>